<evidence type="ECO:0000313" key="3">
    <source>
        <dbReference type="Proteomes" id="UP000095759"/>
    </source>
</evidence>
<evidence type="ECO:0000313" key="2">
    <source>
        <dbReference type="EMBL" id="OEJ26162.1"/>
    </source>
</evidence>
<keyword evidence="3" id="KW-1185">Reference proteome</keyword>
<evidence type="ECO:0000256" key="1">
    <source>
        <dbReference type="SAM" id="Phobius"/>
    </source>
</evidence>
<feature type="transmembrane region" description="Helical" evidence="1">
    <location>
        <begin position="43"/>
        <end position="64"/>
    </location>
</feature>
<proteinExistence type="predicted"/>
<gene>
    <name evidence="2" type="ORF">AS594_18305</name>
</gene>
<protein>
    <submittedName>
        <fullName evidence="2">Uncharacterized protein</fullName>
    </submittedName>
</protein>
<accession>A0A1E5P9E1</accession>
<organism evidence="2 3">
    <name type="scientific">Streptomyces agglomeratus</name>
    <dbReference type="NCBI Taxonomy" id="285458"/>
    <lineage>
        <taxon>Bacteria</taxon>
        <taxon>Bacillati</taxon>
        <taxon>Actinomycetota</taxon>
        <taxon>Actinomycetes</taxon>
        <taxon>Kitasatosporales</taxon>
        <taxon>Streptomycetaceae</taxon>
        <taxon>Streptomyces</taxon>
    </lineage>
</organism>
<keyword evidence="1" id="KW-1133">Transmembrane helix</keyword>
<dbReference type="EMBL" id="MEHJ01000001">
    <property type="protein sequence ID" value="OEJ26162.1"/>
    <property type="molecule type" value="Genomic_DNA"/>
</dbReference>
<name>A0A1E5P9E1_9ACTN</name>
<keyword evidence="1" id="KW-0472">Membrane</keyword>
<feature type="transmembrane region" description="Helical" evidence="1">
    <location>
        <begin position="20"/>
        <end position="37"/>
    </location>
</feature>
<dbReference type="Proteomes" id="UP000095759">
    <property type="component" value="Unassembled WGS sequence"/>
</dbReference>
<reference evidence="2 3" key="1">
    <citation type="submission" date="2016-08" db="EMBL/GenBank/DDBJ databases">
        <title>Complete genome sequence of Streptomyces agglomeratus strain 6-3-2, a novel anti-MRSA actinomycete isolated from Wuli of Tebit, China.</title>
        <authorList>
            <person name="Chen X."/>
        </authorList>
    </citation>
    <scope>NUCLEOTIDE SEQUENCE [LARGE SCALE GENOMIC DNA]</scope>
    <source>
        <strain evidence="2 3">6-3-2</strain>
    </source>
</reference>
<dbReference type="RefSeq" id="WP_069928057.1">
    <property type="nucleotide sequence ID" value="NZ_MEHI01000001.1"/>
</dbReference>
<keyword evidence="1" id="KW-0812">Transmembrane</keyword>
<comment type="caution">
    <text evidence="2">The sequence shown here is derived from an EMBL/GenBank/DDBJ whole genome shotgun (WGS) entry which is preliminary data.</text>
</comment>
<dbReference type="AlphaFoldDB" id="A0A1E5P9E1"/>
<sequence>MPQPASPPPSNPSRAGGRTALAAAFLVIATSLALIALDGTARVAVTAVLVAGLLVCAGVFGAQLRSARR</sequence>